<comment type="caution">
    <text evidence="1">The sequence shown here is derived from an EMBL/GenBank/DDBJ whole genome shotgun (WGS) entry which is preliminary data.</text>
</comment>
<keyword evidence="1" id="KW-0808">Transferase</keyword>
<gene>
    <name evidence="1" type="ORF">EPI10_006929</name>
</gene>
<dbReference type="AlphaFoldDB" id="A0A5B6WVJ3"/>
<dbReference type="OrthoDB" id="1936608at2759"/>
<keyword evidence="1" id="KW-0548">Nucleotidyltransferase</keyword>
<dbReference type="Proteomes" id="UP000325315">
    <property type="component" value="Unassembled WGS sequence"/>
</dbReference>
<keyword evidence="2" id="KW-1185">Reference proteome</keyword>
<accession>A0A5B6WVJ3</accession>
<evidence type="ECO:0000313" key="1">
    <source>
        <dbReference type="EMBL" id="KAA3484875.1"/>
    </source>
</evidence>
<protein>
    <submittedName>
        <fullName evidence="1">Reverse transcriptase</fullName>
    </submittedName>
</protein>
<keyword evidence="1" id="KW-0695">RNA-directed DNA polymerase</keyword>
<dbReference type="PANTHER" id="PTHR33116">
    <property type="entry name" value="REVERSE TRANSCRIPTASE ZINC-BINDING DOMAIN-CONTAINING PROTEIN-RELATED-RELATED"/>
    <property type="match status" value="1"/>
</dbReference>
<reference evidence="2" key="1">
    <citation type="journal article" date="2019" name="Plant Biotechnol. J.">
        <title>Genome sequencing of the Australian wild diploid species Gossypium australe highlights disease resistance and delayed gland morphogenesis.</title>
        <authorList>
            <person name="Cai Y."/>
            <person name="Cai X."/>
            <person name="Wang Q."/>
            <person name="Wang P."/>
            <person name="Zhang Y."/>
            <person name="Cai C."/>
            <person name="Xu Y."/>
            <person name="Wang K."/>
            <person name="Zhou Z."/>
            <person name="Wang C."/>
            <person name="Geng S."/>
            <person name="Li B."/>
            <person name="Dong Q."/>
            <person name="Hou Y."/>
            <person name="Wang H."/>
            <person name="Ai P."/>
            <person name="Liu Z."/>
            <person name="Yi F."/>
            <person name="Sun M."/>
            <person name="An G."/>
            <person name="Cheng J."/>
            <person name="Zhang Y."/>
            <person name="Shi Q."/>
            <person name="Xie Y."/>
            <person name="Shi X."/>
            <person name="Chang Y."/>
            <person name="Huang F."/>
            <person name="Chen Y."/>
            <person name="Hong S."/>
            <person name="Mi L."/>
            <person name="Sun Q."/>
            <person name="Zhang L."/>
            <person name="Zhou B."/>
            <person name="Peng R."/>
            <person name="Zhang X."/>
            <person name="Liu F."/>
        </authorList>
    </citation>
    <scope>NUCLEOTIDE SEQUENCE [LARGE SCALE GENOMIC DNA]</scope>
    <source>
        <strain evidence="2">cv. PA1801</strain>
    </source>
</reference>
<proteinExistence type="predicted"/>
<dbReference type="PANTHER" id="PTHR33116:SF86">
    <property type="entry name" value="REVERSE TRANSCRIPTASE DOMAIN-CONTAINING PROTEIN"/>
    <property type="match status" value="1"/>
</dbReference>
<sequence>MGFDPNWIDSIMKYVSLFPIQRYLMVRLGIFFVQREDYDKRRLILPYETGTSRRTFKRDDCILFGEATERGAGFLKKIMREYGTCSGQRVNFDKSTEEKRLVTRILGVRSSNDPERYLGLPHIMCRRKKEAFQNLKDKFKHLSQGGKEFFIKAILQAIPTYTMACFLLPKFLCADIESIIAKFWWQKDRDKRGIHWCAWKELCTAKKKDGLRFRSLSQFNIALLAKQAMVLKAKYYPNLDFIHAQLGNLPSLSWKSI</sequence>
<dbReference type="EMBL" id="SMMG02000002">
    <property type="protein sequence ID" value="KAA3484875.1"/>
    <property type="molecule type" value="Genomic_DNA"/>
</dbReference>
<organism evidence="1 2">
    <name type="scientific">Gossypium australe</name>
    <dbReference type="NCBI Taxonomy" id="47621"/>
    <lineage>
        <taxon>Eukaryota</taxon>
        <taxon>Viridiplantae</taxon>
        <taxon>Streptophyta</taxon>
        <taxon>Embryophyta</taxon>
        <taxon>Tracheophyta</taxon>
        <taxon>Spermatophyta</taxon>
        <taxon>Magnoliopsida</taxon>
        <taxon>eudicotyledons</taxon>
        <taxon>Gunneridae</taxon>
        <taxon>Pentapetalae</taxon>
        <taxon>rosids</taxon>
        <taxon>malvids</taxon>
        <taxon>Malvales</taxon>
        <taxon>Malvaceae</taxon>
        <taxon>Malvoideae</taxon>
        <taxon>Gossypium</taxon>
    </lineage>
</organism>
<name>A0A5B6WVJ3_9ROSI</name>
<evidence type="ECO:0000313" key="2">
    <source>
        <dbReference type="Proteomes" id="UP000325315"/>
    </source>
</evidence>
<dbReference type="GO" id="GO:0003964">
    <property type="term" value="F:RNA-directed DNA polymerase activity"/>
    <property type="evidence" value="ECO:0007669"/>
    <property type="project" value="UniProtKB-KW"/>
</dbReference>